<evidence type="ECO:0000256" key="3">
    <source>
        <dbReference type="ARBA" id="ARBA00023128"/>
    </source>
</evidence>
<dbReference type="Proteomes" id="UP000701801">
    <property type="component" value="Unassembled WGS sequence"/>
</dbReference>
<keyword evidence="3" id="KW-0496">Mitochondrion</keyword>
<keyword evidence="2" id="KW-0999">Mitochondrion inner membrane</keyword>
<evidence type="ECO:0000256" key="4">
    <source>
        <dbReference type="ARBA" id="ARBA00023136"/>
    </source>
</evidence>
<name>A0A9N9QAF4_9HELO</name>
<comment type="subcellular location">
    <subcellularLocation>
        <location evidence="1">Mitochondrion inner membrane</location>
    </subcellularLocation>
</comment>
<keyword evidence="4 5" id="KW-0472">Membrane</keyword>
<dbReference type="Pfam" id="PF02238">
    <property type="entry name" value="COX7a"/>
    <property type="match status" value="1"/>
</dbReference>
<dbReference type="EMBL" id="CAJVRM010000438">
    <property type="protein sequence ID" value="CAG8981014.1"/>
    <property type="molecule type" value="Genomic_DNA"/>
</dbReference>
<comment type="caution">
    <text evidence="6">The sequence shown here is derived from an EMBL/GenBank/DDBJ whole genome shotgun (WGS) entry which is preliminary data.</text>
</comment>
<dbReference type="GO" id="GO:0005743">
    <property type="term" value="C:mitochondrial inner membrane"/>
    <property type="evidence" value="ECO:0007669"/>
    <property type="project" value="UniProtKB-SubCell"/>
</dbReference>
<keyword evidence="5" id="KW-1133">Transmembrane helix</keyword>
<proteinExistence type="predicted"/>
<evidence type="ECO:0000313" key="7">
    <source>
        <dbReference type="Proteomes" id="UP000701801"/>
    </source>
</evidence>
<keyword evidence="7" id="KW-1185">Reference proteome</keyword>
<feature type="transmembrane region" description="Helical" evidence="5">
    <location>
        <begin position="41"/>
        <end position="62"/>
    </location>
</feature>
<dbReference type="AlphaFoldDB" id="A0A9N9QAF4"/>
<keyword evidence="5" id="KW-0812">Transmembrane</keyword>
<dbReference type="InterPro" id="IPR039297">
    <property type="entry name" value="COX7a"/>
</dbReference>
<sequence>MAGYLNRENRVPYYQRLFQEGHKQHIRQWNQTRMGRNMLRVYYTTFIITGAGSMWMMGRMVLGKKTWWG</sequence>
<gene>
    <name evidence="6" type="ORF">HYALB_00011849</name>
</gene>
<accession>A0A9N9QAF4</accession>
<reference evidence="6" key="1">
    <citation type="submission" date="2021-07" db="EMBL/GenBank/DDBJ databases">
        <authorList>
            <person name="Durling M."/>
        </authorList>
    </citation>
    <scope>NUCLEOTIDE SEQUENCE</scope>
</reference>
<evidence type="ECO:0000313" key="6">
    <source>
        <dbReference type="EMBL" id="CAG8981014.1"/>
    </source>
</evidence>
<protein>
    <submittedName>
        <fullName evidence="6">Uncharacterized protein</fullName>
    </submittedName>
</protein>
<evidence type="ECO:0000256" key="1">
    <source>
        <dbReference type="ARBA" id="ARBA00004273"/>
    </source>
</evidence>
<evidence type="ECO:0000256" key="2">
    <source>
        <dbReference type="ARBA" id="ARBA00022792"/>
    </source>
</evidence>
<evidence type="ECO:0000256" key="5">
    <source>
        <dbReference type="SAM" id="Phobius"/>
    </source>
</evidence>
<organism evidence="6 7">
    <name type="scientific">Hymenoscyphus albidus</name>
    <dbReference type="NCBI Taxonomy" id="595503"/>
    <lineage>
        <taxon>Eukaryota</taxon>
        <taxon>Fungi</taxon>
        <taxon>Dikarya</taxon>
        <taxon>Ascomycota</taxon>
        <taxon>Pezizomycotina</taxon>
        <taxon>Leotiomycetes</taxon>
        <taxon>Helotiales</taxon>
        <taxon>Helotiaceae</taxon>
        <taxon>Hymenoscyphus</taxon>
    </lineage>
</organism>
<dbReference type="OrthoDB" id="5511599at2759"/>